<name>A0ABN0USU7_9GAMM</name>
<keyword evidence="2" id="KW-1185">Reference proteome</keyword>
<dbReference type="EMBL" id="BAAAFO010000004">
    <property type="protein sequence ID" value="GAA0260471.1"/>
    <property type="molecule type" value="Genomic_DNA"/>
</dbReference>
<protein>
    <submittedName>
        <fullName evidence="1">Uncharacterized protein</fullName>
    </submittedName>
</protein>
<comment type="caution">
    <text evidence="1">The sequence shown here is derived from an EMBL/GenBank/DDBJ whole genome shotgun (WGS) entry which is preliminary data.</text>
</comment>
<evidence type="ECO:0000313" key="1">
    <source>
        <dbReference type="EMBL" id="GAA0260471.1"/>
    </source>
</evidence>
<proteinExistence type="predicted"/>
<reference evidence="1 2" key="1">
    <citation type="journal article" date="2019" name="Int. J. Syst. Evol. Microbiol.">
        <title>The Global Catalogue of Microorganisms (GCM) 10K type strain sequencing project: providing services to taxonomists for standard genome sequencing and annotation.</title>
        <authorList>
            <consortium name="The Broad Institute Genomics Platform"/>
            <consortium name="The Broad Institute Genome Sequencing Center for Infectious Disease"/>
            <person name="Wu L."/>
            <person name="Ma J."/>
        </authorList>
    </citation>
    <scope>NUCLEOTIDE SEQUENCE [LARGE SCALE GENOMIC DNA]</scope>
    <source>
        <strain evidence="1 2">JCM 16242</strain>
    </source>
</reference>
<gene>
    <name evidence="1" type="ORF">GCM10009126_27390</name>
</gene>
<dbReference type="Proteomes" id="UP001500657">
    <property type="component" value="Unassembled WGS sequence"/>
</dbReference>
<sequence length="69" mass="7730">MTPTQSITIDHDKLERLAREICDSRNGAGHYDKAGTHRNHWRAKASKMLALAEAMPAYKTLARAIGWPV</sequence>
<evidence type="ECO:0000313" key="2">
    <source>
        <dbReference type="Proteomes" id="UP001500657"/>
    </source>
</evidence>
<organism evidence="1 2">
    <name type="scientific">Rhodanobacter caeni</name>
    <dbReference type="NCBI Taxonomy" id="657654"/>
    <lineage>
        <taxon>Bacteria</taxon>
        <taxon>Pseudomonadati</taxon>
        <taxon>Pseudomonadota</taxon>
        <taxon>Gammaproteobacteria</taxon>
        <taxon>Lysobacterales</taxon>
        <taxon>Rhodanobacteraceae</taxon>
        <taxon>Rhodanobacter</taxon>
    </lineage>
</organism>
<dbReference type="RefSeq" id="WP_343883350.1">
    <property type="nucleotide sequence ID" value="NZ_BAAAFO010000004.1"/>
</dbReference>
<accession>A0ABN0USU7</accession>